<feature type="compositionally biased region" description="Basic residues" evidence="1">
    <location>
        <begin position="244"/>
        <end position="259"/>
    </location>
</feature>
<name>A0A1L9P9J8_ASPVE</name>
<feature type="compositionally biased region" description="Basic residues" evidence="1">
    <location>
        <begin position="273"/>
        <end position="287"/>
    </location>
</feature>
<feature type="compositionally biased region" description="Low complexity" evidence="1">
    <location>
        <begin position="225"/>
        <end position="236"/>
    </location>
</feature>
<sequence length="317" mass="34879">MFGLPDAKRVRRDDLLTRESSSSPSPPPESEFPDAQKRLSALLNFDIGLSTTTTTTAEPQEPTKDDEDEEQEFEFRLFSAPVSAPQKPGISGDGKDYQKKAGGDTTAPTTTTSTNEFGGAQKLRIRLRSPTPTAVGSGEGRFVNPFRGWSYYFSAPGLLSGENKSETGDEDAGVLQKRKQFEDVAVSGEDMVKFAGVSWPGCHLPWRVIHLKREHTKLPKEEKGAASSAMAYTAGAPEREPLSRKKPGKKRRIQLRKRASVAERAKETEAEKRNRKNREKKMKRRQKARDQKAAATSTGGDGPVTGLDEHDSGQESD</sequence>
<dbReference type="GeneID" id="63727046"/>
<dbReference type="EMBL" id="KV878126">
    <property type="protein sequence ID" value="OJI98209.1"/>
    <property type="molecule type" value="Genomic_DNA"/>
</dbReference>
<dbReference type="VEuPathDB" id="FungiDB:ASPVEDRAFT_37653"/>
<dbReference type="STRING" id="1036611.A0A1L9P9J8"/>
<gene>
    <name evidence="2" type="ORF">ASPVEDRAFT_37653</name>
</gene>
<organism evidence="2 3">
    <name type="scientific">Aspergillus versicolor CBS 583.65</name>
    <dbReference type="NCBI Taxonomy" id="1036611"/>
    <lineage>
        <taxon>Eukaryota</taxon>
        <taxon>Fungi</taxon>
        <taxon>Dikarya</taxon>
        <taxon>Ascomycota</taxon>
        <taxon>Pezizomycotina</taxon>
        <taxon>Eurotiomycetes</taxon>
        <taxon>Eurotiomycetidae</taxon>
        <taxon>Eurotiales</taxon>
        <taxon>Aspergillaceae</taxon>
        <taxon>Aspergillus</taxon>
        <taxon>Aspergillus subgen. Nidulantes</taxon>
    </lineage>
</organism>
<dbReference type="AlphaFoldDB" id="A0A1L9P9J8"/>
<feature type="compositionally biased region" description="Basic and acidic residues" evidence="1">
    <location>
        <begin position="260"/>
        <end position="272"/>
    </location>
</feature>
<keyword evidence="3" id="KW-1185">Reference proteome</keyword>
<reference evidence="3" key="1">
    <citation type="journal article" date="2017" name="Genome Biol.">
        <title>Comparative genomics reveals high biological diversity and specific adaptations in the industrially and medically important fungal genus Aspergillus.</title>
        <authorList>
            <person name="de Vries R.P."/>
            <person name="Riley R."/>
            <person name="Wiebenga A."/>
            <person name="Aguilar-Osorio G."/>
            <person name="Amillis S."/>
            <person name="Uchima C.A."/>
            <person name="Anderluh G."/>
            <person name="Asadollahi M."/>
            <person name="Askin M."/>
            <person name="Barry K."/>
            <person name="Battaglia E."/>
            <person name="Bayram O."/>
            <person name="Benocci T."/>
            <person name="Braus-Stromeyer S.A."/>
            <person name="Caldana C."/>
            <person name="Canovas D."/>
            <person name="Cerqueira G.C."/>
            <person name="Chen F."/>
            <person name="Chen W."/>
            <person name="Choi C."/>
            <person name="Clum A."/>
            <person name="Dos Santos R.A."/>
            <person name="Damasio A.R."/>
            <person name="Diallinas G."/>
            <person name="Emri T."/>
            <person name="Fekete E."/>
            <person name="Flipphi M."/>
            <person name="Freyberg S."/>
            <person name="Gallo A."/>
            <person name="Gournas C."/>
            <person name="Habgood R."/>
            <person name="Hainaut M."/>
            <person name="Harispe M.L."/>
            <person name="Henrissat B."/>
            <person name="Hilden K.S."/>
            <person name="Hope R."/>
            <person name="Hossain A."/>
            <person name="Karabika E."/>
            <person name="Karaffa L."/>
            <person name="Karanyi Z."/>
            <person name="Krasevec N."/>
            <person name="Kuo A."/>
            <person name="Kusch H."/>
            <person name="LaButti K."/>
            <person name="Lagendijk E.L."/>
            <person name="Lapidus A."/>
            <person name="Levasseur A."/>
            <person name="Lindquist E."/>
            <person name="Lipzen A."/>
            <person name="Logrieco A.F."/>
            <person name="MacCabe A."/>
            <person name="Maekelae M.R."/>
            <person name="Malavazi I."/>
            <person name="Melin P."/>
            <person name="Meyer V."/>
            <person name="Mielnichuk N."/>
            <person name="Miskei M."/>
            <person name="Molnar A.P."/>
            <person name="Mule G."/>
            <person name="Ngan C.Y."/>
            <person name="Orejas M."/>
            <person name="Orosz E."/>
            <person name="Ouedraogo J.P."/>
            <person name="Overkamp K.M."/>
            <person name="Park H.-S."/>
            <person name="Perrone G."/>
            <person name="Piumi F."/>
            <person name="Punt P.J."/>
            <person name="Ram A.F."/>
            <person name="Ramon A."/>
            <person name="Rauscher S."/>
            <person name="Record E."/>
            <person name="Riano-Pachon D.M."/>
            <person name="Robert V."/>
            <person name="Roehrig J."/>
            <person name="Ruller R."/>
            <person name="Salamov A."/>
            <person name="Salih N.S."/>
            <person name="Samson R.A."/>
            <person name="Sandor E."/>
            <person name="Sanguinetti M."/>
            <person name="Schuetze T."/>
            <person name="Sepcic K."/>
            <person name="Shelest E."/>
            <person name="Sherlock G."/>
            <person name="Sophianopoulou V."/>
            <person name="Squina F.M."/>
            <person name="Sun H."/>
            <person name="Susca A."/>
            <person name="Todd R.B."/>
            <person name="Tsang A."/>
            <person name="Unkles S.E."/>
            <person name="van de Wiele N."/>
            <person name="van Rossen-Uffink D."/>
            <person name="Oliveira J.V."/>
            <person name="Vesth T.C."/>
            <person name="Visser J."/>
            <person name="Yu J.-H."/>
            <person name="Zhou M."/>
            <person name="Andersen M.R."/>
            <person name="Archer D.B."/>
            <person name="Baker S.E."/>
            <person name="Benoit I."/>
            <person name="Brakhage A.A."/>
            <person name="Braus G.H."/>
            <person name="Fischer R."/>
            <person name="Frisvad J.C."/>
            <person name="Goldman G.H."/>
            <person name="Houbraken J."/>
            <person name="Oakley B."/>
            <person name="Pocsi I."/>
            <person name="Scazzocchio C."/>
            <person name="Seiboth B."/>
            <person name="vanKuyk P.A."/>
            <person name="Wortman J."/>
            <person name="Dyer P.S."/>
            <person name="Grigoriev I.V."/>
        </authorList>
    </citation>
    <scope>NUCLEOTIDE SEQUENCE [LARGE SCALE GENOMIC DNA]</scope>
    <source>
        <strain evidence="3">CBS 583.65</strain>
    </source>
</reference>
<dbReference type="Proteomes" id="UP000184073">
    <property type="component" value="Unassembled WGS sequence"/>
</dbReference>
<feature type="region of interest" description="Disordered" evidence="1">
    <location>
        <begin position="217"/>
        <end position="317"/>
    </location>
</feature>
<dbReference type="Pfam" id="PF09428">
    <property type="entry name" value="DUF2011"/>
    <property type="match status" value="1"/>
</dbReference>
<protein>
    <submittedName>
        <fullName evidence="2">Uncharacterized protein</fullName>
    </submittedName>
</protein>
<evidence type="ECO:0000313" key="3">
    <source>
        <dbReference type="Proteomes" id="UP000184073"/>
    </source>
</evidence>
<evidence type="ECO:0000256" key="1">
    <source>
        <dbReference type="SAM" id="MobiDB-lite"/>
    </source>
</evidence>
<feature type="compositionally biased region" description="Basic and acidic residues" evidence="1">
    <location>
        <begin position="1"/>
        <end position="17"/>
    </location>
</feature>
<evidence type="ECO:0000313" key="2">
    <source>
        <dbReference type="EMBL" id="OJI98209.1"/>
    </source>
</evidence>
<feature type="compositionally biased region" description="Low complexity" evidence="1">
    <location>
        <begin position="105"/>
        <end position="114"/>
    </location>
</feature>
<feature type="compositionally biased region" description="Basic and acidic residues" evidence="1">
    <location>
        <begin position="93"/>
        <end position="102"/>
    </location>
</feature>
<dbReference type="InterPro" id="IPR018555">
    <property type="entry name" value="C630.06c-like"/>
</dbReference>
<feature type="compositionally biased region" description="Basic and acidic residues" evidence="1">
    <location>
        <begin position="307"/>
        <end position="317"/>
    </location>
</feature>
<dbReference type="OrthoDB" id="5425061at2759"/>
<dbReference type="RefSeq" id="XP_040663972.1">
    <property type="nucleotide sequence ID" value="XM_040811535.1"/>
</dbReference>
<accession>A0A1L9P9J8</accession>
<feature type="region of interest" description="Disordered" evidence="1">
    <location>
        <begin position="1"/>
        <end position="115"/>
    </location>
</feature>
<proteinExistence type="predicted"/>